<dbReference type="InterPro" id="IPR012551">
    <property type="entry name" value="DUF1707_SHOCT-like"/>
</dbReference>
<keyword evidence="3" id="KW-1185">Reference proteome</keyword>
<feature type="domain" description="DUF1707" evidence="1">
    <location>
        <begin position="14"/>
        <end position="66"/>
    </location>
</feature>
<dbReference type="PANTHER" id="PTHR40763:SF5">
    <property type="entry name" value="MEMBRANE PROTEIN"/>
    <property type="match status" value="1"/>
</dbReference>
<reference evidence="3" key="1">
    <citation type="journal article" date="2019" name="Int. J. Syst. Evol. Microbiol.">
        <title>The Global Catalogue of Microorganisms (GCM) 10K type strain sequencing project: providing services to taxonomists for standard genome sequencing and annotation.</title>
        <authorList>
            <consortium name="The Broad Institute Genomics Platform"/>
            <consortium name="The Broad Institute Genome Sequencing Center for Infectious Disease"/>
            <person name="Wu L."/>
            <person name="Ma J."/>
        </authorList>
    </citation>
    <scope>NUCLEOTIDE SEQUENCE [LARGE SCALE GENOMIC DNA]</scope>
    <source>
        <strain evidence="3">CCUG 49018</strain>
    </source>
</reference>
<gene>
    <name evidence="2" type="ORF">ACFQ34_00800</name>
</gene>
<comment type="caution">
    <text evidence="2">The sequence shown here is derived from an EMBL/GenBank/DDBJ whole genome shotgun (WGS) entry which is preliminary data.</text>
</comment>
<protein>
    <submittedName>
        <fullName evidence="2">DUF1707 domain-containing protein</fullName>
    </submittedName>
</protein>
<name>A0ABW3V9P3_9PSEU</name>
<proteinExistence type="predicted"/>
<sequence length="203" mass="21694">MSLQPSSPGEPPGIRISDADRERAAQRLHTALTEGRITVAELEERLAVVYAARYGSELVPPLADLPGDPLDVTVPAPPPSTPAGPPVVLRTGMGSLRRSGSWQVPARLRVQSGMGSVVLDFCEAEIRHPVVEIEFELGAGSARVLLPDNATADVDGLVSGMGSVKSKVPATPRPGATHFRIYGRTTMGSVTVRRRYRLAGHWF</sequence>
<organism evidence="2 3">
    <name type="scientific">Pseudonocardia benzenivorans</name>
    <dbReference type="NCBI Taxonomy" id="228005"/>
    <lineage>
        <taxon>Bacteria</taxon>
        <taxon>Bacillati</taxon>
        <taxon>Actinomycetota</taxon>
        <taxon>Actinomycetes</taxon>
        <taxon>Pseudonocardiales</taxon>
        <taxon>Pseudonocardiaceae</taxon>
        <taxon>Pseudonocardia</taxon>
    </lineage>
</organism>
<dbReference type="PANTHER" id="PTHR40763">
    <property type="entry name" value="MEMBRANE PROTEIN-RELATED"/>
    <property type="match status" value="1"/>
</dbReference>
<dbReference type="EMBL" id="JBHTMB010000006">
    <property type="protein sequence ID" value="MFD1231812.1"/>
    <property type="molecule type" value="Genomic_DNA"/>
</dbReference>
<dbReference type="Pfam" id="PF08044">
    <property type="entry name" value="DUF1707"/>
    <property type="match status" value="1"/>
</dbReference>
<evidence type="ECO:0000259" key="1">
    <source>
        <dbReference type="Pfam" id="PF08044"/>
    </source>
</evidence>
<evidence type="ECO:0000313" key="2">
    <source>
        <dbReference type="EMBL" id="MFD1231812.1"/>
    </source>
</evidence>
<evidence type="ECO:0000313" key="3">
    <source>
        <dbReference type="Proteomes" id="UP001597182"/>
    </source>
</evidence>
<dbReference type="RefSeq" id="WP_013672413.1">
    <property type="nucleotide sequence ID" value="NZ_BAABKS010000080.1"/>
</dbReference>
<dbReference type="Proteomes" id="UP001597182">
    <property type="component" value="Unassembled WGS sequence"/>
</dbReference>
<accession>A0ABW3V9P3</accession>